<evidence type="ECO:0000313" key="2">
    <source>
        <dbReference type="EMBL" id="KAG8237376.1"/>
    </source>
</evidence>
<dbReference type="EMBL" id="KZ309164">
    <property type="protein sequence ID" value="KAG8237376.1"/>
    <property type="molecule type" value="Genomic_DNA"/>
</dbReference>
<accession>A0A8K0KL87</accession>
<keyword evidence="3" id="KW-1185">Reference proteome</keyword>
<protein>
    <submittedName>
        <fullName evidence="2">Uncharacterized protein</fullName>
    </submittedName>
</protein>
<gene>
    <name evidence="2" type="ORF">J437_LFUL013011</name>
</gene>
<reference evidence="2" key="2">
    <citation type="submission" date="2017-10" db="EMBL/GenBank/DDBJ databases">
        <title>Ladona fulva Genome sequencing and assembly.</title>
        <authorList>
            <person name="Murali S."/>
            <person name="Richards S."/>
            <person name="Bandaranaike D."/>
            <person name="Bellair M."/>
            <person name="Blankenburg K."/>
            <person name="Chao H."/>
            <person name="Dinh H."/>
            <person name="Doddapaneni H."/>
            <person name="Dugan-Rocha S."/>
            <person name="Elkadiri S."/>
            <person name="Gnanaolivu R."/>
            <person name="Hernandez B."/>
            <person name="Skinner E."/>
            <person name="Javaid M."/>
            <person name="Lee S."/>
            <person name="Li M."/>
            <person name="Ming W."/>
            <person name="Munidasa M."/>
            <person name="Muniz J."/>
            <person name="Nguyen L."/>
            <person name="Hughes D."/>
            <person name="Osuji N."/>
            <person name="Pu L.-L."/>
            <person name="Puazo M."/>
            <person name="Qu C."/>
            <person name="Quiroz J."/>
            <person name="Raj R."/>
            <person name="Weissenberger G."/>
            <person name="Xin Y."/>
            <person name="Zou X."/>
            <person name="Han Y."/>
            <person name="Worley K."/>
            <person name="Muzny D."/>
            <person name="Gibbs R."/>
        </authorList>
    </citation>
    <scope>NUCLEOTIDE SEQUENCE</scope>
    <source>
        <strain evidence="2">Sampled in the wild</strain>
    </source>
</reference>
<evidence type="ECO:0000313" key="3">
    <source>
        <dbReference type="Proteomes" id="UP000792457"/>
    </source>
</evidence>
<feature type="region of interest" description="Disordered" evidence="1">
    <location>
        <begin position="34"/>
        <end position="56"/>
    </location>
</feature>
<proteinExistence type="predicted"/>
<name>A0A8K0KL87_LADFU</name>
<comment type="caution">
    <text evidence="2">The sequence shown here is derived from an EMBL/GenBank/DDBJ whole genome shotgun (WGS) entry which is preliminary data.</text>
</comment>
<feature type="region of interest" description="Disordered" evidence="1">
    <location>
        <begin position="1"/>
        <end position="21"/>
    </location>
</feature>
<reference evidence="2" key="1">
    <citation type="submission" date="2013-04" db="EMBL/GenBank/DDBJ databases">
        <authorList>
            <person name="Qu J."/>
            <person name="Murali S.C."/>
            <person name="Bandaranaike D."/>
            <person name="Bellair M."/>
            <person name="Blankenburg K."/>
            <person name="Chao H."/>
            <person name="Dinh H."/>
            <person name="Doddapaneni H."/>
            <person name="Downs B."/>
            <person name="Dugan-Rocha S."/>
            <person name="Elkadiri S."/>
            <person name="Gnanaolivu R.D."/>
            <person name="Hernandez B."/>
            <person name="Javaid M."/>
            <person name="Jayaseelan J.C."/>
            <person name="Lee S."/>
            <person name="Li M."/>
            <person name="Ming W."/>
            <person name="Munidasa M."/>
            <person name="Muniz J."/>
            <person name="Nguyen L."/>
            <person name="Ongeri F."/>
            <person name="Osuji N."/>
            <person name="Pu L.-L."/>
            <person name="Puazo M."/>
            <person name="Qu C."/>
            <person name="Quiroz J."/>
            <person name="Raj R."/>
            <person name="Weissenberger G."/>
            <person name="Xin Y."/>
            <person name="Zou X."/>
            <person name="Han Y."/>
            <person name="Richards S."/>
            <person name="Worley K."/>
            <person name="Muzny D."/>
            <person name="Gibbs R."/>
        </authorList>
    </citation>
    <scope>NUCLEOTIDE SEQUENCE</scope>
    <source>
        <strain evidence="2">Sampled in the wild</strain>
    </source>
</reference>
<dbReference type="AlphaFoldDB" id="A0A8K0KL87"/>
<sequence>MPLQQISVSPLDWGKENINNGNQDQEWRMQEPVYASSQPHQQIGHERSASQASTLSTNHDICRGKSSIDICEARALQMPHFLFTHLTAVRHYFKGEVALKPTPTLCLVPFWPSLLTSRVFVMKASQPATAFQFASEASICLTVASGVKMIPRLHLSLSLSLLKEGHSRNACSVSSVIEGHKE</sequence>
<evidence type="ECO:0000256" key="1">
    <source>
        <dbReference type="SAM" id="MobiDB-lite"/>
    </source>
</evidence>
<dbReference type="Proteomes" id="UP000792457">
    <property type="component" value="Unassembled WGS sequence"/>
</dbReference>
<organism evidence="2 3">
    <name type="scientific">Ladona fulva</name>
    <name type="common">Scarce chaser dragonfly</name>
    <name type="synonym">Libellula fulva</name>
    <dbReference type="NCBI Taxonomy" id="123851"/>
    <lineage>
        <taxon>Eukaryota</taxon>
        <taxon>Metazoa</taxon>
        <taxon>Ecdysozoa</taxon>
        <taxon>Arthropoda</taxon>
        <taxon>Hexapoda</taxon>
        <taxon>Insecta</taxon>
        <taxon>Pterygota</taxon>
        <taxon>Palaeoptera</taxon>
        <taxon>Odonata</taxon>
        <taxon>Epiprocta</taxon>
        <taxon>Anisoptera</taxon>
        <taxon>Libelluloidea</taxon>
        <taxon>Libellulidae</taxon>
        <taxon>Ladona</taxon>
    </lineage>
</organism>